<sequence>MVSPRQKESIVRSNAIADFELHSLGWKSFQDLCATILRQVLGQTIQQFFDSNDGGRDGAFRGVWQRQDKERFRGNFTIQCKFTAKRDKQLGVGDLRDELKKAERLGTNGLANTYILMTNAKLTGTTDEKLRQKFCSLHGIEYFDVFGHEWISSAIRESSRLRMLVPRIYGLGDLSQILDERAYGQATEILSSLGSDLEKFVITDAHRKSVKALVEHGFVLLLGEPASGKSTIAAALAVAAIDEWRCSTLKIRSADEFARHWNPHEPKQLFWIDDAFGATQLDRTTATEWNHVFPHMRAALRKGARVIFTSRDYIFRSAQLFLKESAFPLLTKSQVIIQVEQLTKPEREQILYNHIKLGRQTAKYRSKIKQLLPMVAAHSNFKPEIARRLSDPLFTKNLFITEQGISKFVAHPLEHLGAHFLVGGGEHIREE</sequence>
<dbReference type="Pfam" id="PF20720">
    <property type="entry name" value="nSTAND3"/>
    <property type="match status" value="1"/>
</dbReference>
<name>A0A450TGB6_9GAMM</name>
<dbReference type="InterPro" id="IPR007560">
    <property type="entry name" value="Restrct_endonuc_IV_Mrr"/>
</dbReference>
<accession>A0A450TGB6</accession>
<organism evidence="3">
    <name type="scientific">Candidatus Kentrum sp. DK</name>
    <dbReference type="NCBI Taxonomy" id="2126562"/>
    <lineage>
        <taxon>Bacteria</taxon>
        <taxon>Pseudomonadati</taxon>
        <taxon>Pseudomonadota</taxon>
        <taxon>Gammaproteobacteria</taxon>
        <taxon>Candidatus Kentrum</taxon>
    </lineage>
</organism>
<dbReference type="AlphaFoldDB" id="A0A450TGB6"/>
<dbReference type="GO" id="GO:0009307">
    <property type="term" value="P:DNA restriction-modification system"/>
    <property type="evidence" value="ECO:0007669"/>
    <property type="project" value="InterPro"/>
</dbReference>
<dbReference type="Pfam" id="PF04471">
    <property type="entry name" value="Mrr_cat"/>
    <property type="match status" value="1"/>
</dbReference>
<dbReference type="SUPFAM" id="SSF52540">
    <property type="entry name" value="P-loop containing nucleoside triphosphate hydrolases"/>
    <property type="match status" value="1"/>
</dbReference>
<gene>
    <name evidence="3" type="ORF">BECKDK2373C_GA0170839_11441</name>
</gene>
<keyword evidence="3" id="KW-0540">Nuclease</keyword>
<evidence type="ECO:0000259" key="2">
    <source>
        <dbReference type="Pfam" id="PF20720"/>
    </source>
</evidence>
<reference evidence="3" key="1">
    <citation type="submission" date="2019-02" db="EMBL/GenBank/DDBJ databases">
        <authorList>
            <person name="Gruber-Vodicka R. H."/>
            <person name="Seah K. B. B."/>
        </authorList>
    </citation>
    <scope>NUCLEOTIDE SEQUENCE</scope>
    <source>
        <strain evidence="3">BECK_DK161</strain>
    </source>
</reference>
<dbReference type="GO" id="GO:0004519">
    <property type="term" value="F:endonuclease activity"/>
    <property type="evidence" value="ECO:0007669"/>
    <property type="project" value="UniProtKB-KW"/>
</dbReference>
<dbReference type="InterPro" id="IPR027417">
    <property type="entry name" value="P-loop_NTPase"/>
</dbReference>
<dbReference type="InterPro" id="IPR049050">
    <property type="entry name" value="nSTAND3"/>
</dbReference>
<protein>
    <submittedName>
        <fullName evidence="3">Restriction endonuclease</fullName>
    </submittedName>
</protein>
<keyword evidence="3" id="KW-0378">Hydrolase</keyword>
<evidence type="ECO:0000313" key="3">
    <source>
        <dbReference type="EMBL" id="VFJ66201.1"/>
    </source>
</evidence>
<evidence type="ECO:0000259" key="1">
    <source>
        <dbReference type="Pfam" id="PF04471"/>
    </source>
</evidence>
<feature type="domain" description="Restriction endonuclease type IV Mrr" evidence="1">
    <location>
        <begin position="22"/>
        <end position="130"/>
    </location>
</feature>
<proteinExistence type="predicted"/>
<dbReference type="EMBL" id="CAADEY010000144">
    <property type="protein sequence ID" value="VFJ66201.1"/>
    <property type="molecule type" value="Genomic_DNA"/>
</dbReference>
<keyword evidence="3" id="KW-0255">Endonuclease</keyword>
<feature type="domain" description="Novel STAND NTPase 3" evidence="2">
    <location>
        <begin position="200"/>
        <end position="356"/>
    </location>
</feature>
<dbReference type="GO" id="GO:0003677">
    <property type="term" value="F:DNA binding"/>
    <property type="evidence" value="ECO:0007669"/>
    <property type="project" value="InterPro"/>
</dbReference>